<feature type="transmembrane region" description="Helical" evidence="5">
    <location>
        <begin position="353"/>
        <end position="372"/>
    </location>
</feature>
<comment type="caution">
    <text evidence="7">The sequence shown here is derived from an EMBL/GenBank/DDBJ whole genome shotgun (WGS) entry which is preliminary data.</text>
</comment>
<feature type="domain" description="O-antigen ligase-related" evidence="6">
    <location>
        <begin position="196"/>
        <end position="362"/>
    </location>
</feature>
<evidence type="ECO:0000259" key="6">
    <source>
        <dbReference type="Pfam" id="PF04932"/>
    </source>
</evidence>
<gene>
    <name evidence="7" type="ORF">C7441_110133</name>
</gene>
<dbReference type="OrthoDB" id="259382at2"/>
<evidence type="ECO:0000313" key="8">
    <source>
        <dbReference type="Proteomes" id="UP000245396"/>
    </source>
</evidence>
<feature type="transmembrane region" description="Helical" evidence="5">
    <location>
        <begin position="384"/>
        <end position="402"/>
    </location>
</feature>
<dbReference type="Proteomes" id="UP000245396">
    <property type="component" value="Unassembled WGS sequence"/>
</dbReference>
<evidence type="ECO:0000256" key="3">
    <source>
        <dbReference type="ARBA" id="ARBA00022989"/>
    </source>
</evidence>
<evidence type="ECO:0000313" key="7">
    <source>
        <dbReference type="EMBL" id="PWJ81599.1"/>
    </source>
</evidence>
<feature type="transmembrane region" description="Helical" evidence="5">
    <location>
        <begin position="236"/>
        <end position="254"/>
    </location>
</feature>
<keyword evidence="2 5" id="KW-0812">Transmembrane</keyword>
<keyword evidence="4 5" id="KW-0472">Membrane</keyword>
<evidence type="ECO:0000256" key="2">
    <source>
        <dbReference type="ARBA" id="ARBA00022692"/>
    </source>
</evidence>
<dbReference type="InterPro" id="IPR007016">
    <property type="entry name" value="O-antigen_ligase-rel_domated"/>
</dbReference>
<evidence type="ECO:0000256" key="1">
    <source>
        <dbReference type="ARBA" id="ARBA00004141"/>
    </source>
</evidence>
<protein>
    <submittedName>
        <fullName evidence="7">O-antigen ligase</fullName>
    </submittedName>
</protein>
<keyword evidence="7" id="KW-0436">Ligase</keyword>
<evidence type="ECO:0000256" key="4">
    <source>
        <dbReference type="ARBA" id="ARBA00023136"/>
    </source>
</evidence>
<evidence type="ECO:0000256" key="5">
    <source>
        <dbReference type="SAM" id="Phobius"/>
    </source>
</evidence>
<feature type="transmembrane region" description="Helical" evidence="5">
    <location>
        <begin position="36"/>
        <end position="54"/>
    </location>
</feature>
<feature type="transmembrane region" description="Helical" evidence="5">
    <location>
        <begin position="61"/>
        <end position="83"/>
    </location>
</feature>
<reference evidence="7 8" key="1">
    <citation type="submission" date="2018-05" db="EMBL/GenBank/DDBJ databases">
        <title>Genomic Encyclopedia of Type Strains, Phase IV (KMG-IV): sequencing the most valuable type-strain genomes for metagenomic binning, comparative biology and taxonomic classification.</title>
        <authorList>
            <person name="Goeker M."/>
        </authorList>
    </citation>
    <scope>NUCLEOTIDE SEQUENCE [LARGE SCALE GENOMIC DNA]</scope>
    <source>
        <strain evidence="7 8">DSM 6986</strain>
    </source>
</reference>
<dbReference type="PANTHER" id="PTHR37422">
    <property type="entry name" value="TEICHURONIC ACID BIOSYNTHESIS PROTEIN TUAE"/>
    <property type="match status" value="1"/>
</dbReference>
<accession>A0A316C118</accession>
<organism evidence="7 8">
    <name type="scientific">Pseudaminobacter salicylatoxidans</name>
    <dbReference type="NCBI Taxonomy" id="93369"/>
    <lineage>
        <taxon>Bacteria</taxon>
        <taxon>Pseudomonadati</taxon>
        <taxon>Pseudomonadota</taxon>
        <taxon>Alphaproteobacteria</taxon>
        <taxon>Hyphomicrobiales</taxon>
        <taxon>Phyllobacteriaceae</taxon>
        <taxon>Pseudaminobacter</taxon>
    </lineage>
</organism>
<feature type="transmembrane region" description="Helical" evidence="5">
    <location>
        <begin position="211"/>
        <end position="229"/>
    </location>
</feature>
<dbReference type="PANTHER" id="PTHR37422:SF23">
    <property type="entry name" value="TEICHURONIC ACID BIOSYNTHESIS PROTEIN TUAE"/>
    <property type="match status" value="1"/>
</dbReference>
<proteinExistence type="predicted"/>
<dbReference type="InterPro" id="IPR051533">
    <property type="entry name" value="WaaL-like"/>
</dbReference>
<dbReference type="AlphaFoldDB" id="A0A316C118"/>
<feature type="transmembrane region" description="Helical" evidence="5">
    <location>
        <begin position="95"/>
        <end position="111"/>
    </location>
</feature>
<sequence>MNTIMDRPVLRILENTCIVVLFLVLVSAAWVEKDSYRYVAITLVLWGLVAYVRADFKPSIGWAGFACIGWASFVAIRYVVLYMNPTVRTYGGSEGIYLLPIFYITVGYMMFRYWKFLNLTIVLFMLISLAMAAITLDGISVFDSEHHAFLMMKNTIHSSVGAGFLILAALNFSRYAYKHVADARRRYVYEAISYLIIALCFVGLYGAKSKGVWAAMAIALVAQGLLAIPRIKGARGWVAAGGFAAALVAFAIVLDGGIWKTLGPTYASADSIVGDMVRNGQPIDAVQAAIASGTVPSSMNIRLMLWSNALEVWSHNILFGSGIAWKDLWAHTQYRDVGFDLIHNGYLEVAVRYGLLGLAFYIGLYAWAIANVRSAYKNDLIPREAFDFYIVSMVFFLVTIFTNSNNRLAIGESYMMVAAAFGFCCFYSLQQTARQRVAVANYAQAGADA</sequence>
<dbReference type="Pfam" id="PF04932">
    <property type="entry name" value="Wzy_C"/>
    <property type="match status" value="1"/>
</dbReference>
<feature type="transmembrane region" description="Helical" evidence="5">
    <location>
        <begin position="156"/>
        <end position="175"/>
    </location>
</feature>
<dbReference type="GO" id="GO:0016874">
    <property type="term" value="F:ligase activity"/>
    <property type="evidence" value="ECO:0007669"/>
    <property type="project" value="UniProtKB-KW"/>
</dbReference>
<feature type="transmembrane region" description="Helical" evidence="5">
    <location>
        <begin position="408"/>
        <end position="429"/>
    </location>
</feature>
<feature type="transmembrane region" description="Helical" evidence="5">
    <location>
        <begin position="116"/>
        <end position="136"/>
    </location>
</feature>
<keyword evidence="8" id="KW-1185">Reference proteome</keyword>
<feature type="transmembrane region" description="Helical" evidence="5">
    <location>
        <begin position="12"/>
        <end position="30"/>
    </location>
</feature>
<name>A0A316C118_PSESE</name>
<comment type="subcellular location">
    <subcellularLocation>
        <location evidence="1">Membrane</location>
        <topology evidence="1">Multi-pass membrane protein</topology>
    </subcellularLocation>
</comment>
<dbReference type="EMBL" id="QGGG01000010">
    <property type="protein sequence ID" value="PWJ81599.1"/>
    <property type="molecule type" value="Genomic_DNA"/>
</dbReference>
<dbReference type="GO" id="GO:0016020">
    <property type="term" value="C:membrane"/>
    <property type="evidence" value="ECO:0007669"/>
    <property type="project" value="UniProtKB-SubCell"/>
</dbReference>
<dbReference type="STRING" id="1192868.GCA_000304395_03456"/>
<keyword evidence="3 5" id="KW-1133">Transmembrane helix</keyword>
<feature type="transmembrane region" description="Helical" evidence="5">
    <location>
        <begin position="187"/>
        <end position="205"/>
    </location>
</feature>